<dbReference type="InterPro" id="IPR002347">
    <property type="entry name" value="SDR_fam"/>
</dbReference>
<name>A0A383C7X6_9ZZZZ</name>
<feature type="non-terminal residue" evidence="3">
    <location>
        <position position="242"/>
    </location>
</feature>
<reference evidence="3" key="1">
    <citation type="submission" date="2018-05" db="EMBL/GenBank/DDBJ databases">
        <authorList>
            <person name="Lanie J.A."/>
            <person name="Ng W.-L."/>
            <person name="Kazmierczak K.M."/>
            <person name="Andrzejewski T.M."/>
            <person name="Davidsen T.M."/>
            <person name="Wayne K.J."/>
            <person name="Tettelin H."/>
            <person name="Glass J.I."/>
            <person name="Rusch D."/>
            <person name="Podicherti R."/>
            <person name="Tsui H.-C.T."/>
            <person name="Winkler M.E."/>
        </authorList>
    </citation>
    <scope>NUCLEOTIDE SEQUENCE</scope>
</reference>
<dbReference type="SMART" id="SM00822">
    <property type="entry name" value="PKS_KR"/>
    <property type="match status" value="1"/>
</dbReference>
<evidence type="ECO:0000259" key="2">
    <source>
        <dbReference type="SMART" id="SM00822"/>
    </source>
</evidence>
<comment type="similarity">
    <text evidence="1">Belongs to the short-chain dehydrogenases/reductases (SDR) family.</text>
</comment>
<dbReference type="PANTHER" id="PTHR42879">
    <property type="entry name" value="3-OXOACYL-(ACYL-CARRIER-PROTEIN) REDUCTASE"/>
    <property type="match status" value="1"/>
</dbReference>
<dbReference type="InterPro" id="IPR050259">
    <property type="entry name" value="SDR"/>
</dbReference>
<dbReference type="Pfam" id="PF00106">
    <property type="entry name" value="adh_short"/>
    <property type="match status" value="1"/>
</dbReference>
<feature type="non-terminal residue" evidence="3">
    <location>
        <position position="1"/>
    </location>
</feature>
<dbReference type="PRINTS" id="PR00081">
    <property type="entry name" value="GDHRDH"/>
</dbReference>
<dbReference type="InterPro" id="IPR057326">
    <property type="entry name" value="KR_dom"/>
</dbReference>
<dbReference type="Gene3D" id="3.40.50.720">
    <property type="entry name" value="NAD(P)-binding Rossmann-like Domain"/>
    <property type="match status" value="1"/>
</dbReference>
<dbReference type="InterPro" id="IPR036291">
    <property type="entry name" value="NAD(P)-bd_dom_sf"/>
</dbReference>
<evidence type="ECO:0000256" key="1">
    <source>
        <dbReference type="ARBA" id="ARBA00006484"/>
    </source>
</evidence>
<dbReference type="AlphaFoldDB" id="A0A383C7X6"/>
<protein>
    <recommendedName>
        <fullName evidence="2">Ketoreductase domain-containing protein</fullName>
    </recommendedName>
</protein>
<dbReference type="EMBL" id="UINC01206505">
    <property type="protein sequence ID" value="SVE28163.1"/>
    <property type="molecule type" value="Genomic_DNA"/>
</dbReference>
<evidence type="ECO:0000313" key="3">
    <source>
        <dbReference type="EMBL" id="SVE28163.1"/>
    </source>
</evidence>
<organism evidence="3">
    <name type="scientific">marine metagenome</name>
    <dbReference type="NCBI Taxonomy" id="408172"/>
    <lineage>
        <taxon>unclassified sequences</taxon>
        <taxon>metagenomes</taxon>
        <taxon>ecological metagenomes</taxon>
    </lineage>
</organism>
<gene>
    <name evidence="3" type="ORF">METZ01_LOCUS481017</name>
</gene>
<sequence length="242" mass="26295">NPGSRRIEKNTGKEVRRRKLPFSLLRPTPMSKSPPHKAPYTLPSRNTVSLTLQSKIAVITGGSRGIGRAIAHKLALEGCDLLLAARTQTNLEEAKEQVSRAGRRVEICPVDLRTLAGCEEVEEKLESTYGNLDILINSAGATKGGLFLETPDSQWEDGFALKFRGAVRLSRLLWPKLKESHGTIINIIGGFARTPDPDFMIGGAVNAAFANFSKALAGLGLRDDVNVNAIHPGVTVTERFEE</sequence>
<accession>A0A383C7X6</accession>
<proteinExistence type="inferred from homology"/>
<dbReference type="PANTHER" id="PTHR42879:SF6">
    <property type="entry name" value="NADPH-DEPENDENT REDUCTASE BACG"/>
    <property type="match status" value="1"/>
</dbReference>
<feature type="domain" description="Ketoreductase" evidence="2">
    <location>
        <begin position="55"/>
        <end position="239"/>
    </location>
</feature>
<dbReference type="SUPFAM" id="SSF51735">
    <property type="entry name" value="NAD(P)-binding Rossmann-fold domains"/>
    <property type="match status" value="1"/>
</dbReference>